<evidence type="ECO:0000256" key="4">
    <source>
        <dbReference type="ARBA" id="ARBA00022989"/>
    </source>
</evidence>
<feature type="transmembrane region" description="Helical" evidence="6">
    <location>
        <begin position="237"/>
        <end position="255"/>
    </location>
</feature>
<gene>
    <name evidence="7" type="ORF">GCM10010885_19630</name>
</gene>
<dbReference type="EMBL" id="BMOY01000033">
    <property type="protein sequence ID" value="GGJ10518.1"/>
    <property type="molecule type" value="Genomic_DNA"/>
</dbReference>
<feature type="transmembrane region" description="Helical" evidence="6">
    <location>
        <begin position="7"/>
        <end position="30"/>
    </location>
</feature>
<feature type="transmembrane region" description="Helical" evidence="6">
    <location>
        <begin position="207"/>
        <end position="225"/>
    </location>
</feature>
<evidence type="ECO:0000256" key="2">
    <source>
        <dbReference type="ARBA" id="ARBA00009142"/>
    </source>
</evidence>
<keyword evidence="6" id="KW-1003">Cell membrane</keyword>
<keyword evidence="4 6" id="KW-1133">Transmembrane helix</keyword>
<evidence type="ECO:0000313" key="7">
    <source>
        <dbReference type="EMBL" id="GGJ10518.1"/>
    </source>
</evidence>
<accession>A0A917NLV9</accession>
<comment type="similarity">
    <text evidence="2 6">Belongs to the 4-toluene sulfonate uptake permease (TSUP) (TC 2.A.102) family.</text>
</comment>
<feature type="transmembrane region" description="Helical" evidence="6">
    <location>
        <begin position="81"/>
        <end position="100"/>
    </location>
</feature>
<evidence type="ECO:0000313" key="8">
    <source>
        <dbReference type="Proteomes" id="UP000637695"/>
    </source>
</evidence>
<keyword evidence="3 6" id="KW-0812">Transmembrane</keyword>
<comment type="subcellular location">
    <subcellularLocation>
        <location evidence="6">Cell membrane</location>
        <topology evidence="6">Multi-pass membrane protein</topology>
    </subcellularLocation>
    <subcellularLocation>
        <location evidence="1">Membrane</location>
        <topology evidence="1">Multi-pass membrane protein</topology>
    </subcellularLocation>
</comment>
<reference evidence="7" key="2">
    <citation type="submission" date="2020-09" db="EMBL/GenBank/DDBJ databases">
        <authorList>
            <person name="Sun Q."/>
            <person name="Ohkuma M."/>
        </authorList>
    </citation>
    <scope>NUCLEOTIDE SEQUENCE</scope>
    <source>
        <strain evidence="7">JCM 18487</strain>
    </source>
</reference>
<dbReference type="InterPro" id="IPR051598">
    <property type="entry name" value="TSUP/Inactive_protease-like"/>
</dbReference>
<keyword evidence="8" id="KW-1185">Reference proteome</keyword>
<reference evidence="7" key="1">
    <citation type="journal article" date="2014" name="Int. J. Syst. Evol. Microbiol.">
        <title>Complete genome sequence of Corynebacterium casei LMG S-19264T (=DSM 44701T), isolated from a smear-ripened cheese.</title>
        <authorList>
            <consortium name="US DOE Joint Genome Institute (JGI-PGF)"/>
            <person name="Walter F."/>
            <person name="Albersmeier A."/>
            <person name="Kalinowski J."/>
            <person name="Ruckert C."/>
        </authorList>
    </citation>
    <scope>NUCLEOTIDE SEQUENCE</scope>
    <source>
        <strain evidence="7">JCM 18487</strain>
    </source>
</reference>
<dbReference type="AlphaFoldDB" id="A0A917NLV9"/>
<sequence length="259" mass="27004">MTLELAVALGLIGAVGALLSGMLGIGGAIVNYPMLLYIPAWLGVAHFTPHQVSGIVAVQVFVSTLSGLLALRKERMVHRGLLVYMGTAILIGSFAGSYGAQFIPGAAVNMVYAVLATLAAIMMMLPKRSVAEGGDSRGPFNRTIAVISAMAVGMASGIVGAGGAFILIPIMLLVLKVPIRVTIATSMAITFVSSVGTTIGKLWVGHVPFWPTLVVVIASMVAAPVGARLSRRMQPKFLRLLLALLMVATALKIWIDILG</sequence>
<evidence type="ECO:0000256" key="1">
    <source>
        <dbReference type="ARBA" id="ARBA00004141"/>
    </source>
</evidence>
<evidence type="ECO:0000256" key="5">
    <source>
        <dbReference type="ARBA" id="ARBA00023136"/>
    </source>
</evidence>
<dbReference type="Proteomes" id="UP000637695">
    <property type="component" value="Unassembled WGS sequence"/>
</dbReference>
<dbReference type="RefSeq" id="WP_188882774.1">
    <property type="nucleotide sequence ID" value="NZ_BMOY01000033.1"/>
</dbReference>
<dbReference type="GO" id="GO:0005886">
    <property type="term" value="C:plasma membrane"/>
    <property type="evidence" value="ECO:0007669"/>
    <property type="project" value="UniProtKB-SubCell"/>
</dbReference>
<organism evidence="7 8">
    <name type="scientific">Alicyclobacillus cellulosilyticus</name>
    <dbReference type="NCBI Taxonomy" id="1003997"/>
    <lineage>
        <taxon>Bacteria</taxon>
        <taxon>Bacillati</taxon>
        <taxon>Bacillota</taxon>
        <taxon>Bacilli</taxon>
        <taxon>Bacillales</taxon>
        <taxon>Alicyclobacillaceae</taxon>
        <taxon>Alicyclobacillus</taxon>
    </lineage>
</organism>
<dbReference type="PANTHER" id="PTHR43701:SF13">
    <property type="entry name" value="MEMBRANE TRANSPORTER PROTEIN YRKJ-RELATED"/>
    <property type="match status" value="1"/>
</dbReference>
<feature type="transmembrane region" description="Helical" evidence="6">
    <location>
        <begin position="106"/>
        <end position="125"/>
    </location>
</feature>
<feature type="transmembrane region" description="Helical" evidence="6">
    <location>
        <begin position="50"/>
        <end position="69"/>
    </location>
</feature>
<dbReference type="InterPro" id="IPR002781">
    <property type="entry name" value="TM_pro_TauE-like"/>
</dbReference>
<evidence type="ECO:0000256" key="3">
    <source>
        <dbReference type="ARBA" id="ARBA00022692"/>
    </source>
</evidence>
<name>A0A917NLV9_9BACL</name>
<protein>
    <recommendedName>
        <fullName evidence="6">Probable membrane transporter protein</fullName>
    </recommendedName>
</protein>
<comment type="caution">
    <text evidence="7">The sequence shown here is derived from an EMBL/GenBank/DDBJ whole genome shotgun (WGS) entry which is preliminary data.</text>
</comment>
<keyword evidence="5 6" id="KW-0472">Membrane</keyword>
<proteinExistence type="inferred from homology"/>
<dbReference type="Pfam" id="PF01925">
    <property type="entry name" value="TauE"/>
    <property type="match status" value="1"/>
</dbReference>
<feature type="transmembrane region" description="Helical" evidence="6">
    <location>
        <begin position="146"/>
        <end position="172"/>
    </location>
</feature>
<dbReference type="PANTHER" id="PTHR43701">
    <property type="entry name" value="MEMBRANE TRANSPORTER PROTEIN MJ0441-RELATED"/>
    <property type="match status" value="1"/>
</dbReference>
<evidence type="ECO:0000256" key="6">
    <source>
        <dbReference type="RuleBase" id="RU363041"/>
    </source>
</evidence>